<comment type="caution">
    <text evidence="2">The sequence shown here is derived from an EMBL/GenBank/DDBJ whole genome shotgun (WGS) entry which is preliminary data.</text>
</comment>
<proteinExistence type="predicted"/>
<dbReference type="Gene3D" id="2.70.240.10">
    <property type="entry name" value="Leukocidin/porin MspA"/>
    <property type="match status" value="2"/>
</dbReference>
<dbReference type="SMART" id="SM00458">
    <property type="entry name" value="RICIN"/>
    <property type="match status" value="1"/>
</dbReference>
<dbReference type="Proteomes" id="UP000029224">
    <property type="component" value="Unassembled WGS sequence"/>
</dbReference>
<reference evidence="2 3" key="1">
    <citation type="submission" date="2014-09" db="EMBL/GenBank/DDBJ databases">
        <title>Vibrio maritimus JCM 19240. (C210) whole genome shotgun sequence.</title>
        <authorList>
            <person name="Sawabe T."/>
            <person name="Meirelles P."/>
            <person name="Nakanishi M."/>
            <person name="Sayaka M."/>
            <person name="Hattori M."/>
            <person name="Ohkuma M."/>
        </authorList>
    </citation>
    <scope>NUCLEOTIDE SEQUENCE [LARGE SCALE GENOMIC DNA]</scope>
    <source>
        <strain evidence="2 3">JCM 19240</strain>
    </source>
</reference>
<dbReference type="OrthoDB" id="6194540at2"/>
<dbReference type="EMBL" id="BBMT01000001">
    <property type="protein sequence ID" value="GAL31816.1"/>
    <property type="molecule type" value="Genomic_DNA"/>
</dbReference>
<evidence type="ECO:0000313" key="3">
    <source>
        <dbReference type="Proteomes" id="UP000029224"/>
    </source>
</evidence>
<evidence type="ECO:0000259" key="1">
    <source>
        <dbReference type="SMART" id="SM00458"/>
    </source>
</evidence>
<keyword evidence="3" id="KW-1185">Reference proteome</keyword>
<dbReference type="AlphaFoldDB" id="A0A090SVT5"/>
<name>A0A090SVT5_9VIBR</name>
<feature type="domain" description="Ricin B lectin" evidence="1">
    <location>
        <begin position="487"/>
        <end position="613"/>
    </location>
</feature>
<evidence type="ECO:0000313" key="2">
    <source>
        <dbReference type="EMBL" id="GAL31816.1"/>
    </source>
</evidence>
<dbReference type="PROSITE" id="PS50231">
    <property type="entry name" value="RICIN_B_LECTIN"/>
    <property type="match status" value="1"/>
</dbReference>
<dbReference type="Pfam" id="PF00652">
    <property type="entry name" value="Ricin_B_lectin"/>
    <property type="match status" value="1"/>
</dbReference>
<dbReference type="InterPro" id="IPR000772">
    <property type="entry name" value="Ricin_B_lectin"/>
</dbReference>
<sequence length="621" mass="70370">MRYFTIFVATVGILYIPGSIAGVQSLLESHVEDKTSYIVSKLNDSALRHQTQETSGNISSNVINTSLDQDTVYIIDATAISRSKRSKIYSENIGVGFNTDLVIVGRKNGLISFSPINTELNTQSSEDNAKELFAIIEQTREDLVSSNLYNFQPRTFNNYASSNEHVESFFIHIRQGFQCNVPVNQYNWIDKNMCPPAVIDLNYKVSKFASQPFDSNSPEQRVKYLIVELEEDASGAGIKLNNDLYFKHVGWDETYSKDLYRYSAFANRYAFEVNLTGPNHGNSLSIKSTIPSNENGSYEQTITTKQGYTFNALRIAKDPTSILSFNSERGSRQKFDIYDFNIRRNNDHLKSRVDFVRGAYSNHCDLLKAKQYGWQCWFTDTMFRGHQEAYDIHKLQGSPIGWLNFSPNARTQYMLTKEVPIGTEPTKVSVSSIVGWTGLRSNSRFDVFNFTYTPSEIPGFIGPFYGEAANHFEFTVDWNDPIFLGTQTVNIRSLDKNNSCLEVGSNNEISVQACDSFNKQQSFIFSSYENYRSATNVNLCLGSSNQKLTLVNCTESLNLKWQWPNQGETLTTREVDSSAPSVLAIDTLTNLPVVITAQDASDSNRYTKRFTTEFTRPWHSQ</sequence>
<protein>
    <submittedName>
        <fullName evidence="2">Cytolysin and hemolysin HlyA pore-forming toxin</fullName>
    </submittedName>
</protein>
<organism evidence="2 3">
    <name type="scientific">Vibrio maritimus</name>
    <dbReference type="NCBI Taxonomy" id="990268"/>
    <lineage>
        <taxon>Bacteria</taxon>
        <taxon>Pseudomonadati</taxon>
        <taxon>Pseudomonadota</taxon>
        <taxon>Gammaproteobacteria</taxon>
        <taxon>Vibrionales</taxon>
        <taxon>Vibrionaceae</taxon>
        <taxon>Vibrio</taxon>
    </lineage>
</organism>
<dbReference type="Gene3D" id="3.30.110.130">
    <property type="entry name" value="Hemolytic toxin, N-terminal domain"/>
    <property type="match status" value="1"/>
</dbReference>
<dbReference type="InterPro" id="IPR035992">
    <property type="entry name" value="Ricin_B-like_lectins"/>
</dbReference>
<dbReference type="SUPFAM" id="SSF50370">
    <property type="entry name" value="Ricin B-like lectins"/>
    <property type="match status" value="1"/>
</dbReference>
<gene>
    <name evidence="2" type="ORF">JCM19240_5247</name>
</gene>
<accession>A0A090SVT5</accession>
<dbReference type="Gene3D" id="2.80.10.50">
    <property type="match status" value="1"/>
</dbReference>
<reference evidence="2 3" key="2">
    <citation type="submission" date="2014-09" db="EMBL/GenBank/DDBJ databases">
        <authorList>
            <consortium name="NBRP consortium"/>
            <person name="Sawabe T."/>
            <person name="Meirelles P."/>
            <person name="Nakanishi M."/>
            <person name="Sayaka M."/>
            <person name="Hattori M."/>
            <person name="Ohkuma M."/>
        </authorList>
    </citation>
    <scope>NUCLEOTIDE SEQUENCE [LARGE SCALE GENOMIC DNA]</scope>
    <source>
        <strain evidence="2 3">JCM 19240</strain>
    </source>
</reference>
<dbReference type="InterPro" id="IPR043080">
    <property type="entry name" value="Hemolysin_N_sf"/>
</dbReference>